<dbReference type="AlphaFoldDB" id="A0AAF0PNZ9"/>
<accession>A0AAF0PNZ9</accession>
<evidence type="ECO:0000313" key="2">
    <source>
        <dbReference type="Proteomes" id="UP001234989"/>
    </source>
</evidence>
<gene>
    <name evidence="1" type="ORF">MTR67_001903</name>
</gene>
<reference evidence="1" key="1">
    <citation type="submission" date="2023-08" db="EMBL/GenBank/DDBJ databases">
        <title>A de novo genome assembly of Solanum verrucosum Schlechtendal, a Mexican diploid species geographically isolated from the other diploid A-genome species in potato relatives.</title>
        <authorList>
            <person name="Hosaka K."/>
        </authorList>
    </citation>
    <scope>NUCLEOTIDE SEQUENCE</scope>
    <source>
        <tissue evidence="1">Young leaves</tissue>
    </source>
</reference>
<sequence length="119" mass="13102">MIFCRNDVVRTGDGGVEDGRDGWRHASVRVEAWNDVVRTGDGGVEDGRDGRRHASVRVEARSVGGRLGRWEEGGTTSLGQVMGALRMGVTGGVMRRCAWRLDRWVAGYGVGRKEVFNRI</sequence>
<keyword evidence="2" id="KW-1185">Reference proteome</keyword>
<proteinExistence type="predicted"/>
<evidence type="ECO:0000313" key="1">
    <source>
        <dbReference type="EMBL" id="WMV08518.1"/>
    </source>
</evidence>
<dbReference type="EMBL" id="CP133612">
    <property type="protein sequence ID" value="WMV08518.1"/>
    <property type="molecule type" value="Genomic_DNA"/>
</dbReference>
<organism evidence="1 2">
    <name type="scientific">Solanum verrucosum</name>
    <dbReference type="NCBI Taxonomy" id="315347"/>
    <lineage>
        <taxon>Eukaryota</taxon>
        <taxon>Viridiplantae</taxon>
        <taxon>Streptophyta</taxon>
        <taxon>Embryophyta</taxon>
        <taxon>Tracheophyta</taxon>
        <taxon>Spermatophyta</taxon>
        <taxon>Magnoliopsida</taxon>
        <taxon>eudicotyledons</taxon>
        <taxon>Gunneridae</taxon>
        <taxon>Pentapetalae</taxon>
        <taxon>asterids</taxon>
        <taxon>lamiids</taxon>
        <taxon>Solanales</taxon>
        <taxon>Solanaceae</taxon>
        <taxon>Solanoideae</taxon>
        <taxon>Solaneae</taxon>
        <taxon>Solanum</taxon>
    </lineage>
</organism>
<protein>
    <submittedName>
        <fullName evidence="1">Uncharacterized protein</fullName>
    </submittedName>
</protein>
<dbReference type="Proteomes" id="UP001234989">
    <property type="component" value="Chromosome 1"/>
</dbReference>
<name>A0AAF0PNZ9_SOLVR</name>